<comment type="caution">
    <text evidence="4">The sequence shown here is derived from an EMBL/GenBank/DDBJ whole genome shotgun (WGS) entry which is preliminary data.</text>
</comment>
<dbReference type="SUPFAM" id="SSF55729">
    <property type="entry name" value="Acyl-CoA N-acyltransferases (Nat)"/>
    <property type="match status" value="1"/>
</dbReference>
<dbReference type="AlphaFoldDB" id="A0A7W8AGY6"/>
<keyword evidence="2" id="KW-0012">Acyltransferase</keyword>
<reference evidence="4 5" key="1">
    <citation type="submission" date="2020-08" db="EMBL/GenBank/DDBJ databases">
        <title>Genomic Encyclopedia of Type Strains, Phase IV (KMG-IV): sequencing the most valuable type-strain genomes for metagenomic binning, comparative biology and taxonomic classification.</title>
        <authorList>
            <person name="Goeker M."/>
        </authorList>
    </citation>
    <scope>NUCLEOTIDE SEQUENCE [LARGE SCALE GENOMIC DNA]</scope>
    <source>
        <strain evidence="4 5">DSM 25620</strain>
    </source>
</reference>
<dbReference type="InterPro" id="IPR050832">
    <property type="entry name" value="Bact_Acetyltransf"/>
</dbReference>
<dbReference type="Gene3D" id="3.40.630.30">
    <property type="match status" value="1"/>
</dbReference>
<keyword evidence="5" id="KW-1185">Reference proteome</keyword>
<dbReference type="PROSITE" id="PS51186">
    <property type="entry name" value="GNAT"/>
    <property type="match status" value="1"/>
</dbReference>
<keyword evidence="1 4" id="KW-0808">Transferase</keyword>
<evidence type="ECO:0000313" key="4">
    <source>
        <dbReference type="EMBL" id="MBB5090231.1"/>
    </source>
</evidence>
<evidence type="ECO:0000256" key="1">
    <source>
        <dbReference type="ARBA" id="ARBA00022679"/>
    </source>
</evidence>
<dbReference type="GO" id="GO:0016747">
    <property type="term" value="F:acyltransferase activity, transferring groups other than amino-acyl groups"/>
    <property type="evidence" value="ECO:0007669"/>
    <property type="project" value="InterPro"/>
</dbReference>
<dbReference type="Pfam" id="PF13673">
    <property type="entry name" value="Acetyltransf_10"/>
    <property type="match status" value="1"/>
</dbReference>
<evidence type="ECO:0000259" key="3">
    <source>
        <dbReference type="PROSITE" id="PS51186"/>
    </source>
</evidence>
<dbReference type="InterPro" id="IPR000182">
    <property type="entry name" value="GNAT_dom"/>
</dbReference>
<feature type="domain" description="N-acetyltransferase" evidence="3">
    <location>
        <begin position="1"/>
        <end position="154"/>
    </location>
</feature>
<dbReference type="CDD" id="cd04301">
    <property type="entry name" value="NAT_SF"/>
    <property type="match status" value="1"/>
</dbReference>
<dbReference type="Proteomes" id="UP000531231">
    <property type="component" value="Unassembled WGS sequence"/>
</dbReference>
<dbReference type="InterPro" id="IPR016181">
    <property type="entry name" value="Acyl_CoA_acyltransferase"/>
</dbReference>
<protein>
    <submittedName>
        <fullName evidence="4">GNAT superfamily N-acetyltransferase</fullName>
    </submittedName>
</protein>
<accession>A0A7W8AGY6</accession>
<dbReference type="RefSeq" id="WP_151158719.1">
    <property type="nucleotide sequence ID" value="NZ_JACHIL010000001.1"/>
</dbReference>
<organism evidence="4 5">
    <name type="scientific">Pseudochrobactrum saccharolyticum</name>
    <dbReference type="NCBI Taxonomy" id="354352"/>
    <lineage>
        <taxon>Bacteria</taxon>
        <taxon>Pseudomonadati</taxon>
        <taxon>Pseudomonadota</taxon>
        <taxon>Alphaproteobacteria</taxon>
        <taxon>Hyphomicrobiales</taxon>
        <taxon>Brucellaceae</taxon>
        <taxon>Pseudochrobactrum</taxon>
    </lineage>
</organism>
<gene>
    <name evidence="4" type="ORF">HNQ68_000743</name>
</gene>
<evidence type="ECO:0000256" key="2">
    <source>
        <dbReference type="ARBA" id="ARBA00023315"/>
    </source>
</evidence>
<dbReference type="PANTHER" id="PTHR43877">
    <property type="entry name" value="AMINOALKYLPHOSPHONATE N-ACETYLTRANSFERASE-RELATED-RELATED"/>
    <property type="match status" value="1"/>
</dbReference>
<name>A0A7W8AGY6_9HYPH</name>
<dbReference type="PANTHER" id="PTHR43877:SF1">
    <property type="entry name" value="ACETYLTRANSFERASE"/>
    <property type="match status" value="1"/>
</dbReference>
<evidence type="ECO:0000313" key="5">
    <source>
        <dbReference type="Proteomes" id="UP000531231"/>
    </source>
</evidence>
<sequence length="154" mass="16906">MLIRAATAEDAAEVCTVLRRSIRELCVADHQNNPRILNPWLANKTEDNLRGWIAREGQIYFVAEIDGRIAGVAAVSAIDGVLLNYVSPDYQYRGVSKALMAVSEGWLKEQGQVVSRLTSTATAKQFYEKLGYLPEGDAKTGRSGMPSFPMSKAL</sequence>
<proteinExistence type="predicted"/>
<dbReference type="EMBL" id="JACHIL010000001">
    <property type="protein sequence ID" value="MBB5090231.1"/>
    <property type="molecule type" value="Genomic_DNA"/>
</dbReference>